<dbReference type="InterPro" id="IPR003599">
    <property type="entry name" value="Ig_sub"/>
</dbReference>
<feature type="domain" description="Ig-like" evidence="4">
    <location>
        <begin position="23"/>
        <end position="118"/>
    </location>
</feature>
<dbReference type="InterPro" id="IPR003006">
    <property type="entry name" value="Ig/MHC_CS"/>
</dbReference>
<evidence type="ECO:0000256" key="3">
    <source>
        <dbReference type="SAM" id="SignalP"/>
    </source>
</evidence>
<dbReference type="SMART" id="SM00406">
    <property type="entry name" value="IGv"/>
    <property type="match status" value="1"/>
</dbReference>
<dbReference type="InterPro" id="IPR013106">
    <property type="entry name" value="Ig_V-set"/>
</dbReference>
<dbReference type="SMART" id="SM00407">
    <property type="entry name" value="IGc1"/>
    <property type="match status" value="3"/>
</dbReference>
<feature type="chain" id="PRO_5019503394" description="Ig-like domain-containing protein" evidence="3">
    <location>
        <begin position="24"/>
        <end position="524"/>
    </location>
</feature>
<dbReference type="InterPro" id="IPR007110">
    <property type="entry name" value="Ig-like_dom"/>
</dbReference>
<dbReference type="PROSITE" id="PS50835">
    <property type="entry name" value="IG_LIKE"/>
    <property type="match status" value="4"/>
</dbReference>
<gene>
    <name evidence="5" type="ORF">scyTo_0019762</name>
</gene>
<dbReference type="Pfam" id="PF07654">
    <property type="entry name" value="C1-set"/>
    <property type="match status" value="3"/>
</dbReference>
<feature type="signal peptide" evidence="3">
    <location>
        <begin position="1"/>
        <end position="23"/>
    </location>
</feature>
<accession>A0A401PQM3</accession>
<feature type="domain" description="Ig-like" evidence="4">
    <location>
        <begin position="346"/>
        <end position="444"/>
    </location>
</feature>
<dbReference type="PROSITE" id="PS51257">
    <property type="entry name" value="PROKAR_LIPOPROTEIN"/>
    <property type="match status" value="1"/>
</dbReference>
<dbReference type="InterPro" id="IPR050380">
    <property type="entry name" value="Immune_Resp_Modulators"/>
</dbReference>
<dbReference type="SMART" id="SM00409">
    <property type="entry name" value="IG"/>
    <property type="match status" value="3"/>
</dbReference>
<dbReference type="PROSITE" id="PS00290">
    <property type="entry name" value="IG_MHC"/>
    <property type="match status" value="2"/>
</dbReference>
<name>A0A401PQM3_SCYTO</name>
<proteinExistence type="predicted"/>
<evidence type="ECO:0000256" key="1">
    <source>
        <dbReference type="ARBA" id="ARBA00023180"/>
    </source>
</evidence>
<dbReference type="Pfam" id="PF07686">
    <property type="entry name" value="V-set"/>
    <property type="match status" value="1"/>
</dbReference>
<dbReference type="EMBL" id="BFAA01015057">
    <property type="protein sequence ID" value="GCB75424.1"/>
    <property type="molecule type" value="Genomic_DNA"/>
</dbReference>
<feature type="domain" description="Ig-like" evidence="4">
    <location>
        <begin position="248"/>
        <end position="342"/>
    </location>
</feature>
<evidence type="ECO:0000313" key="5">
    <source>
        <dbReference type="EMBL" id="GCB75424.1"/>
    </source>
</evidence>
<evidence type="ECO:0000256" key="2">
    <source>
        <dbReference type="ARBA" id="ARBA00023319"/>
    </source>
</evidence>
<keyword evidence="2" id="KW-0393">Immunoglobulin domain</keyword>
<sequence>MTRRMRWAISLSLLLTFLSCVQSDVVLSQPEAETGHPGCSLRLTCKTSGFDLGIYWMGWIRQIPGQGLDWLLWYDSSSNNNYAPRFQNRLTAFKDLSNNIFSLAITRLKAEDTAIYYCVRYTAMGGFDHWGHGTMVTVTSGTPSPPILYSLVSSCQQHNTDGSVTYGCLAMDYSPEITSLVWKKNGQPITTGVKKYPSVRTKKGTYTLTSQLTITESEGECSKISCEVRHSGSDKSIGMECPPPAHTPNVLLTVPSNEEITSRKFATMVCSIVDFNPISMTVKWLKNGQLMTSGFVTPPACEVNGNFSASSRLTVSAGEWFSKAVYTCQVTHQEVTQSQSITASAPSLCTDASVTILPPPIEQVLLEATVTLTCVISNAPYGVNVSWSEAKKPLKSEIADQPGADTESVVSKLNISTQAWLSGALFDCVASHQDLPTPLRNSIRNKIAEEWASGASYSCVAGHEAIPLKIISRMVNKSSDSTDRIWTESYEDDNGNIWTTASTFIVLFFLSISYSAAVTLVKIE</sequence>
<keyword evidence="3" id="KW-0732">Signal</keyword>
<evidence type="ECO:0000259" key="4">
    <source>
        <dbReference type="PROSITE" id="PS50835"/>
    </source>
</evidence>
<comment type="caution">
    <text evidence="5">The sequence shown here is derived from an EMBL/GenBank/DDBJ whole genome shotgun (WGS) entry which is preliminary data.</text>
</comment>
<dbReference type="STRING" id="75743.A0A401PQM3"/>
<dbReference type="Gene3D" id="2.60.40.10">
    <property type="entry name" value="Immunoglobulins"/>
    <property type="match status" value="4"/>
</dbReference>
<dbReference type="OrthoDB" id="8694217at2759"/>
<dbReference type="AlphaFoldDB" id="A0A401PQM3"/>
<feature type="domain" description="Ig-like" evidence="4">
    <location>
        <begin position="145"/>
        <end position="238"/>
    </location>
</feature>
<reference evidence="5 6" key="1">
    <citation type="journal article" date="2018" name="Nat. Ecol. Evol.">
        <title>Shark genomes provide insights into elasmobranch evolution and the origin of vertebrates.</title>
        <authorList>
            <person name="Hara Y"/>
            <person name="Yamaguchi K"/>
            <person name="Onimaru K"/>
            <person name="Kadota M"/>
            <person name="Koyanagi M"/>
            <person name="Keeley SD"/>
            <person name="Tatsumi K"/>
            <person name="Tanaka K"/>
            <person name="Motone F"/>
            <person name="Kageyama Y"/>
            <person name="Nozu R"/>
            <person name="Adachi N"/>
            <person name="Nishimura O"/>
            <person name="Nakagawa R"/>
            <person name="Tanegashima C"/>
            <person name="Kiyatake I"/>
            <person name="Matsumoto R"/>
            <person name="Murakumo K"/>
            <person name="Nishida K"/>
            <person name="Terakita A"/>
            <person name="Kuratani S"/>
            <person name="Sato K"/>
            <person name="Hyodo S Kuraku.S."/>
        </authorList>
    </citation>
    <scope>NUCLEOTIDE SEQUENCE [LARGE SCALE GENOMIC DNA]</scope>
</reference>
<keyword evidence="6" id="KW-1185">Reference proteome</keyword>
<protein>
    <recommendedName>
        <fullName evidence="4">Ig-like domain-containing protein</fullName>
    </recommendedName>
</protein>
<dbReference type="OMA" id="CEVHSTE"/>
<keyword evidence="1" id="KW-0325">Glycoprotein</keyword>
<dbReference type="Proteomes" id="UP000288216">
    <property type="component" value="Unassembled WGS sequence"/>
</dbReference>
<dbReference type="InterPro" id="IPR003597">
    <property type="entry name" value="Ig_C1-set"/>
</dbReference>
<organism evidence="5 6">
    <name type="scientific">Scyliorhinus torazame</name>
    <name type="common">Cloudy catshark</name>
    <name type="synonym">Catulus torazame</name>
    <dbReference type="NCBI Taxonomy" id="75743"/>
    <lineage>
        <taxon>Eukaryota</taxon>
        <taxon>Metazoa</taxon>
        <taxon>Chordata</taxon>
        <taxon>Craniata</taxon>
        <taxon>Vertebrata</taxon>
        <taxon>Chondrichthyes</taxon>
        <taxon>Elasmobranchii</taxon>
        <taxon>Galeomorphii</taxon>
        <taxon>Galeoidea</taxon>
        <taxon>Carcharhiniformes</taxon>
        <taxon>Scyliorhinidae</taxon>
        <taxon>Scyliorhinus</taxon>
    </lineage>
</organism>
<evidence type="ECO:0000313" key="6">
    <source>
        <dbReference type="Proteomes" id="UP000288216"/>
    </source>
</evidence>
<dbReference type="FunFam" id="2.60.40.10:FF:000463">
    <property type="entry name" value="Immunoglobulin heavy constant gamma 1"/>
    <property type="match status" value="1"/>
</dbReference>
<dbReference type="SUPFAM" id="SSF48726">
    <property type="entry name" value="Immunoglobulin"/>
    <property type="match status" value="4"/>
</dbReference>
<dbReference type="InterPro" id="IPR036179">
    <property type="entry name" value="Ig-like_dom_sf"/>
</dbReference>
<dbReference type="PANTHER" id="PTHR23411">
    <property type="entry name" value="TAPASIN"/>
    <property type="match status" value="1"/>
</dbReference>
<dbReference type="InterPro" id="IPR013783">
    <property type="entry name" value="Ig-like_fold"/>
</dbReference>